<proteinExistence type="predicted"/>
<organism evidence="3 4">
    <name type="scientific">Actinomadura nitritigenes</name>
    <dbReference type="NCBI Taxonomy" id="134602"/>
    <lineage>
        <taxon>Bacteria</taxon>
        <taxon>Bacillati</taxon>
        <taxon>Actinomycetota</taxon>
        <taxon>Actinomycetes</taxon>
        <taxon>Streptosporangiales</taxon>
        <taxon>Thermomonosporaceae</taxon>
        <taxon>Actinomadura</taxon>
    </lineage>
</organism>
<dbReference type="EMBL" id="JAGEOK010000014">
    <property type="protein sequence ID" value="MBO2440401.1"/>
    <property type="molecule type" value="Genomic_DNA"/>
</dbReference>
<sequence length="181" mass="17593">MHTVPLTQAVSARPAPPPGGAPPDDPRATGPDGSPVFVDATGRRHRMARRIGLLAGALLIVFLGALGIGAATGAAVPGTPWNAPSTHPVKGGHEPASARAGKPGERGGASPSQRPRTGTSGASPQAPSTTSKPVSTAGPSTSSAPAASSAPTATPSATTSTSRPGNSHASPPARGHTKKPA</sequence>
<feature type="region of interest" description="Disordered" evidence="1">
    <location>
        <begin position="1"/>
        <end position="40"/>
    </location>
</feature>
<protein>
    <recommendedName>
        <fullName evidence="5">Translation initiation factor IF-2</fullName>
    </recommendedName>
</protein>
<evidence type="ECO:0000256" key="1">
    <source>
        <dbReference type="SAM" id="MobiDB-lite"/>
    </source>
</evidence>
<keyword evidence="2" id="KW-1133">Transmembrane helix</keyword>
<dbReference type="RefSeq" id="WP_208268786.1">
    <property type="nucleotide sequence ID" value="NZ_BAAAGM010000074.1"/>
</dbReference>
<feature type="transmembrane region" description="Helical" evidence="2">
    <location>
        <begin position="51"/>
        <end position="76"/>
    </location>
</feature>
<evidence type="ECO:0000256" key="2">
    <source>
        <dbReference type="SAM" id="Phobius"/>
    </source>
</evidence>
<feature type="compositionally biased region" description="Polar residues" evidence="1">
    <location>
        <begin position="110"/>
        <end position="134"/>
    </location>
</feature>
<comment type="caution">
    <text evidence="3">The sequence shown here is derived from an EMBL/GenBank/DDBJ whole genome shotgun (WGS) entry which is preliminary data.</text>
</comment>
<keyword evidence="4" id="KW-1185">Reference proteome</keyword>
<gene>
    <name evidence="3" type="ORF">J4557_23005</name>
</gene>
<name>A0ABS3R2K1_9ACTN</name>
<feature type="compositionally biased region" description="Low complexity" evidence="1">
    <location>
        <begin position="135"/>
        <end position="162"/>
    </location>
</feature>
<evidence type="ECO:0000313" key="3">
    <source>
        <dbReference type="EMBL" id="MBO2440401.1"/>
    </source>
</evidence>
<evidence type="ECO:0000313" key="4">
    <source>
        <dbReference type="Proteomes" id="UP000666915"/>
    </source>
</evidence>
<accession>A0ABS3R2K1</accession>
<feature type="compositionally biased region" description="Pro residues" evidence="1">
    <location>
        <begin position="14"/>
        <end position="23"/>
    </location>
</feature>
<keyword evidence="2" id="KW-0472">Membrane</keyword>
<feature type="compositionally biased region" description="Polar residues" evidence="1">
    <location>
        <begin position="1"/>
        <end position="10"/>
    </location>
</feature>
<feature type="region of interest" description="Disordered" evidence="1">
    <location>
        <begin position="76"/>
        <end position="181"/>
    </location>
</feature>
<dbReference type="Proteomes" id="UP000666915">
    <property type="component" value="Unassembled WGS sequence"/>
</dbReference>
<reference evidence="3 4" key="1">
    <citation type="submission" date="2021-03" db="EMBL/GenBank/DDBJ databases">
        <authorList>
            <person name="Kanchanasin P."/>
            <person name="Saeng-In P."/>
            <person name="Phongsopitanun W."/>
            <person name="Yuki M."/>
            <person name="Kudo T."/>
            <person name="Ohkuma M."/>
            <person name="Tanasupawat S."/>
        </authorList>
    </citation>
    <scope>NUCLEOTIDE SEQUENCE [LARGE SCALE GENOMIC DNA]</scope>
    <source>
        <strain evidence="3 4">L46</strain>
    </source>
</reference>
<keyword evidence="2" id="KW-0812">Transmembrane</keyword>
<evidence type="ECO:0008006" key="5">
    <source>
        <dbReference type="Google" id="ProtNLM"/>
    </source>
</evidence>